<comment type="function">
    <text evidence="5">NDH-1 shuttles electrons from NADH, via FMN and iron-sulfur (Fe-S) centers, to quinones in the respiratory chain. The immediate electron acceptor for the enzyme in this species is believed to be ubiquinone. Couples the redox reaction to proton translocation (for every two electrons transferred, four hydrogen ions are translocated across the cytoplasmic membrane), and thus conserves the redox energy in a proton gradient.</text>
</comment>
<comment type="subcellular location">
    <subcellularLocation>
        <location evidence="5">Cell membrane</location>
        <topology evidence="5">Multi-pass membrane protein</topology>
    </subcellularLocation>
    <subcellularLocation>
        <location evidence="1">Endomembrane system</location>
        <topology evidence="1">Multi-pass membrane protein</topology>
    </subcellularLocation>
    <subcellularLocation>
        <location evidence="6">Membrane</location>
        <topology evidence="6">Multi-pass membrane protein</topology>
    </subcellularLocation>
</comment>
<feature type="transmembrane region" description="Helical" evidence="5">
    <location>
        <begin position="410"/>
        <end position="431"/>
    </location>
</feature>
<evidence type="ECO:0000256" key="1">
    <source>
        <dbReference type="ARBA" id="ARBA00004127"/>
    </source>
</evidence>
<dbReference type="EC" id="7.1.1.-" evidence="5"/>
<dbReference type="EMBL" id="NTJZ01000001">
    <property type="protein sequence ID" value="PDH35322.1"/>
    <property type="molecule type" value="Genomic_DNA"/>
</dbReference>
<proteinExistence type="inferred from homology"/>
<dbReference type="GO" id="GO:0012505">
    <property type="term" value="C:endomembrane system"/>
    <property type="evidence" value="ECO:0007669"/>
    <property type="project" value="UniProtKB-SubCell"/>
</dbReference>
<feature type="transmembrane region" description="Helical" evidence="5">
    <location>
        <begin position="160"/>
        <end position="183"/>
    </location>
</feature>
<feature type="transmembrane region" description="Helical" evidence="5">
    <location>
        <begin position="12"/>
        <end position="30"/>
    </location>
</feature>
<dbReference type="GO" id="GO:0005886">
    <property type="term" value="C:plasma membrane"/>
    <property type="evidence" value="ECO:0007669"/>
    <property type="project" value="UniProtKB-SubCell"/>
</dbReference>
<sequence>MITTLADLLPLMPLLITTATTIVAMIVIGIRRNYAVTAGITIAGLLIASLVAVSMISTTNSQVTPLLIVDQYSLFFTVLICVTAMLITIFSFPYLANLDDSKEEYYLLLSIATIGAIVMVSSNHFVSTILGLETLSMSLYGMVAYPVHSKLADKFPLEASVKYLVLSAAASGILLFGMALIYAQTGTLEFSSIVNVTKETPGLGTGFAIVALIMVFIGIAFKLSLAPFHMWTPDVYEGSPLPATTYLATIGKSAMFVVLLRFIVTTEALSFDSIILVISLVAIVSILAGNLLALLQNSLKRILAYSSIAHMGYLLIALVASYYVQGAISVEAVTFYLFAYMVMSIGAFGVISIVSSSEKEFDDIDDYQGLFWRNPWLALVFTGMLLSLAGIPLTVGFIGKFYLFFAGVEAGLWTLLVVLILGSGIGLYYYLRVVYRMLLSPKGGERFKSGGSQYMGAHGVLAFVLALLLILGVYPTPLVSIIETISLNIL</sequence>
<feature type="transmembrane region" description="Helical" evidence="5">
    <location>
        <begin position="452"/>
        <end position="474"/>
    </location>
</feature>
<feature type="transmembrane region" description="Helical" evidence="5">
    <location>
        <begin position="72"/>
        <end position="93"/>
    </location>
</feature>
<evidence type="ECO:0000256" key="6">
    <source>
        <dbReference type="RuleBase" id="RU000320"/>
    </source>
</evidence>
<dbReference type="GO" id="GO:0048038">
    <property type="term" value="F:quinone binding"/>
    <property type="evidence" value="ECO:0007669"/>
    <property type="project" value="UniProtKB-KW"/>
</dbReference>
<dbReference type="GO" id="GO:0050136">
    <property type="term" value="F:NADH dehydrogenase (quinone) (non-electrogenic) activity"/>
    <property type="evidence" value="ECO:0007669"/>
    <property type="project" value="UniProtKB-UniRule"/>
</dbReference>
<dbReference type="NCBIfam" id="TIGR01770">
    <property type="entry name" value="NDH_I_N"/>
    <property type="match status" value="1"/>
</dbReference>
<keyword evidence="5" id="KW-0813">Transport</keyword>
<dbReference type="InterPro" id="IPR010096">
    <property type="entry name" value="NADH-Q_OxRdtase_suN/2"/>
</dbReference>
<evidence type="ECO:0000256" key="2">
    <source>
        <dbReference type="ARBA" id="ARBA00022692"/>
    </source>
</evidence>
<feature type="domain" description="NADH:quinone oxidoreductase/Mrp antiporter transmembrane" evidence="7">
    <location>
        <begin position="122"/>
        <end position="425"/>
    </location>
</feature>
<feature type="transmembrane region" description="Helical" evidence="5">
    <location>
        <begin position="37"/>
        <end position="57"/>
    </location>
</feature>
<keyword evidence="5" id="KW-0830">Ubiquinone</keyword>
<keyword evidence="5" id="KW-1278">Translocase</keyword>
<evidence type="ECO:0000313" key="9">
    <source>
        <dbReference type="Proteomes" id="UP000219329"/>
    </source>
</evidence>
<dbReference type="AlphaFoldDB" id="A0A2A5WFW9"/>
<keyword evidence="3 5" id="KW-1133">Transmembrane helix</keyword>
<evidence type="ECO:0000313" key="8">
    <source>
        <dbReference type="EMBL" id="PDH35322.1"/>
    </source>
</evidence>
<feature type="transmembrane region" description="Helical" evidence="5">
    <location>
        <begin position="302"/>
        <end position="323"/>
    </location>
</feature>
<dbReference type="GO" id="GO:0008137">
    <property type="term" value="F:NADH dehydrogenase (ubiquinone) activity"/>
    <property type="evidence" value="ECO:0007669"/>
    <property type="project" value="InterPro"/>
</dbReference>
<comment type="similarity">
    <text evidence="5">Belongs to the complex I subunit 2 family.</text>
</comment>
<feature type="transmembrane region" description="Helical" evidence="5">
    <location>
        <begin position="105"/>
        <end position="122"/>
    </location>
</feature>
<evidence type="ECO:0000256" key="3">
    <source>
        <dbReference type="ARBA" id="ARBA00022989"/>
    </source>
</evidence>
<comment type="catalytic activity">
    <reaction evidence="5">
        <text>a quinone + NADH + 5 H(+)(in) = a quinol + NAD(+) + 4 H(+)(out)</text>
        <dbReference type="Rhea" id="RHEA:57888"/>
        <dbReference type="ChEBI" id="CHEBI:15378"/>
        <dbReference type="ChEBI" id="CHEBI:24646"/>
        <dbReference type="ChEBI" id="CHEBI:57540"/>
        <dbReference type="ChEBI" id="CHEBI:57945"/>
        <dbReference type="ChEBI" id="CHEBI:132124"/>
    </reaction>
</comment>
<evidence type="ECO:0000256" key="4">
    <source>
        <dbReference type="ARBA" id="ARBA00023136"/>
    </source>
</evidence>
<accession>A0A2A5WFW9</accession>
<gene>
    <name evidence="5" type="primary">nuoN</name>
    <name evidence="8" type="ORF">CNF02_00975</name>
</gene>
<dbReference type="InterPro" id="IPR001750">
    <property type="entry name" value="ND/Mrp_TM"/>
</dbReference>
<comment type="subunit">
    <text evidence="5">NDH-1 is composed of 14 different subunits. Subunits NuoA, H, J, K, L, M, N constitute the membrane sector of the complex.</text>
</comment>
<dbReference type="HAMAP" id="MF_00445">
    <property type="entry name" value="NDH1_NuoN_1"/>
    <property type="match status" value="1"/>
</dbReference>
<dbReference type="PRINTS" id="PR01434">
    <property type="entry name" value="NADHDHGNASE5"/>
</dbReference>
<feature type="transmembrane region" description="Helical" evidence="5">
    <location>
        <begin position="335"/>
        <end position="355"/>
    </location>
</feature>
<keyword evidence="5" id="KW-0520">NAD</keyword>
<dbReference type="PANTHER" id="PTHR22773">
    <property type="entry name" value="NADH DEHYDROGENASE"/>
    <property type="match status" value="1"/>
</dbReference>
<keyword evidence="5" id="KW-1003">Cell membrane</keyword>
<comment type="caution">
    <text evidence="8">The sequence shown here is derived from an EMBL/GenBank/DDBJ whole genome shotgun (WGS) entry which is preliminary data.</text>
</comment>
<evidence type="ECO:0000259" key="7">
    <source>
        <dbReference type="Pfam" id="PF00361"/>
    </source>
</evidence>
<feature type="transmembrane region" description="Helical" evidence="5">
    <location>
        <begin position="376"/>
        <end position="398"/>
    </location>
</feature>
<reference evidence="8 9" key="1">
    <citation type="submission" date="2017-08" db="EMBL/GenBank/DDBJ databases">
        <title>Fine stratification of microbial communities through a metagenomic profile of the photic zone.</title>
        <authorList>
            <person name="Haro-Moreno J.M."/>
            <person name="Lopez-Perez M."/>
            <person name="De La Torre J."/>
            <person name="Picazo A."/>
            <person name="Camacho A."/>
            <person name="Rodriguez-Valera F."/>
        </authorList>
    </citation>
    <scope>NUCLEOTIDE SEQUENCE [LARGE SCALE GENOMIC DNA]</scope>
    <source>
        <strain evidence="8">MED-G28</strain>
    </source>
</reference>
<feature type="transmembrane region" description="Helical" evidence="5">
    <location>
        <begin position="246"/>
        <end position="264"/>
    </location>
</feature>
<keyword evidence="5" id="KW-0874">Quinone</keyword>
<feature type="transmembrane region" description="Helical" evidence="5">
    <location>
        <begin position="203"/>
        <end position="225"/>
    </location>
</feature>
<feature type="transmembrane region" description="Helical" evidence="5">
    <location>
        <begin position="128"/>
        <end position="148"/>
    </location>
</feature>
<keyword evidence="4 5" id="KW-0472">Membrane</keyword>
<protein>
    <recommendedName>
        <fullName evidence="5">NADH-quinone oxidoreductase subunit N</fullName>
        <ecNumber evidence="5">7.1.1.-</ecNumber>
    </recommendedName>
    <alternativeName>
        <fullName evidence="5">NADH dehydrogenase I subunit N</fullName>
    </alternativeName>
    <alternativeName>
        <fullName evidence="5">NDH-1 subunit N</fullName>
    </alternativeName>
</protein>
<dbReference type="GO" id="GO:0042773">
    <property type="term" value="P:ATP synthesis coupled electron transport"/>
    <property type="evidence" value="ECO:0007669"/>
    <property type="project" value="InterPro"/>
</dbReference>
<dbReference type="Pfam" id="PF00361">
    <property type="entry name" value="Proton_antipo_M"/>
    <property type="match status" value="1"/>
</dbReference>
<name>A0A2A5WFW9_9GAMM</name>
<keyword evidence="2 5" id="KW-0812">Transmembrane</keyword>
<dbReference type="Proteomes" id="UP000219329">
    <property type="component" value="Unassembled WGS sequence"/>
</dbReference>
<organism evidence="8 9">
    <name type="scientific">OM182 bacterium MED-G28</name>
    <dbReference type="NCBI Taxonomy" id="1986256"/>
    <lineage>
        <taxon>Bacteria</taxon>
        <taxon>Pseudomonadati</taxon>
        <taxon>Pseudomonadota</taxon>
        <taxon>Gammaproteobacteria</taxon>
        <taxon>OMG group</taxon>
        <taxon>OM182 clade</taxon>
    </lineage>
</organism>
<feature type="transmembrane region" description="Helical" evidence="5">
    <location>
        <begin position="270"/>
        <end position="295"/>
    </location>
</feature>
<evidence type="ECO:0000256" key="5">
    <source>
        <dbReference type="HAMAP-Rule" id="MF_00445"/>
    </source>
</evidence>